<dbReference type="GO" id="GO:0008270">
    <property type="term" value="F:zinc ion binding"/>
    <property type="evidence" value="ECO:0007669"/>
    <property type="project" value="UniProtKB-KW"/>
</dbReference>
<dbReference type="PANTHER" id="PTHR23235:SF120">
    <property type="entry name" value="KRUPPEL-LIKE FACTOR 15"/>
    <property type="match status" value="1"/>
</dbReference>
<dbReference type="GO" id="GO:0000981">
    <property type="term" value="F:DNA-binding transcription factor activity, RNA polymerase II-specific"/>
    <property type="evidence" value="ECO:0007669"/>
    <property type="project" value="TreeGrafter"/>
</dbReference>
<dbReference type="Gene3D" id="3.30.160.60">
    <property type="entry name" value="Classic Zinc Finger"/>
    <property type="match status" value="2"/>
</dbReference>
<comment type="caution">
    <text evidence="7">The sequence shown here is derived from an EMBL/GenBank/DDBJ whole genome shotgun (WGS) entry which is preliminary data.</text>
</comment>
<accession>A0A9W8ZW41</accession>
<feature type="non-terminal residue" evidence="7">
    <location>
        <position position="1"/>
    </location>
</feature>
<keyword evidence="2 4" id="KW-0863">Zinc-finger</keyword>
<keyword evidence="1" id="KW-0479">Metal-binding</keyword>
<evidence type="ECO:0000256" key="5">
    <source>
        <dbReference type="SAM" id="MobiDB-lite"/>
    </source>
</evidence>
<dbReference type="SUPFAM" id="SSF57667">
    <property type="entry name" value="beta-beta-alpha zinc fingers"/>
    <property type="match status" value="1"/>
</dbReference>
<reference evidence="7" key="2">
    <citation type="journal article" date="2023" name="Proc. Natl. Acad. Sci. U.S.A.">
        <title>A global phylogenomic analysis of the shiitake genus Lentinula.</title>
        <authorList>
            <person name="Sierra-Patev S."/>
            <person name="Min B."/>
            <person name="Naranjo-Ortiz M."/>
            <person name="Looney B."/>
            <person name="Konkel Z."/>
            <person name="Slot J.C."/>
            <person name="Sakamoto Y."/>
            <person name="Steenwyk J.L."/>
            <person name="Rokas A."/>
            <person name="Carro J."/>
            <person name="Camarero S."/>
            <person name="Ferreira P."/>
            <person name="Molpeceres G."/>
            <person name="Ruiz-Duenas F.J."/>
            <person name="Serrano A."/>
            <person name="Henrissat B."/>
            <person name="Drula E."/>
            <person name="Hughes K.W."/>
            <person name="Mata J.L."/>
            <person name="Ishikawa N.K."/>
            <person name="Vargas-Isla R."/>
            <person name="Ushijima S."/>
            <person name="Smith C.A."/>
            <person name="Donoghue J."/>
            <person name="Ahrendt S."/>
            <person name="Andreopoulos W."/>
            <person name="He G."/>
            <person name="LaButti K."/>
            <person name="Lipzen A."/>
            <person name="Ng V."/>
            <person name="Riley R."/>
            <person name="Sandor L."/>
            <person name="Barry K."/>
            <person name="Martinez A.T."/>
            <person name="Xiao Y."/>
            <person name="Gibbons J.G."/>
            <person name="Terashima K."/>
            <person name="Grigoriev I.V."/>
            <person name="Hibbett D."/>
        </authorList>
    </citation>
    <scope>NUCLEOTIDE SEQUENCE</scope>
    <source>
        <strain evidence="7">Sp2 HRB7682 ss15</strain>
    </source>
</reference>
<dbReference type="AlphaFoldDB" id="A0A9W8ZW41"/>
<dbReference type="GO" id="GO:0000978">
    <property type="term" value="F:RNA polymerase II cis-regulatory region sequence-specific DNA binding"/>
    <property type="evidence" value="ECO:0007669"/>
    <property type="project" value="TreeGrafter"/>
</dbReference>
<dbReference type="PANTHER" id="PTHR23235">
    <property type="entry name" value="KRUEPPEL-LIKE TRANSCRIPTION FACTOR"/>
    <property type="match status" value="1"/>
</dbReference>
<gene>
    <name evidence="7" type="ORF">C8J55DRAFT_524476</name>
</gene>
<feature type="compositionally biased region" description="Low complexity" evidence="5">
    <location>
        <begin position="1"/>
        <end position="21"/>
    </location>
</feature>
<proteinExistence type="predicted"/>
<dbReference type="PROSITE" id="PS00028">
    <property type="entry name" value="ZINC_FINGER_C2H2_1"/>
    <property type="match status" value="1"/>
</dbReference>
<organism evidence="7 8">
    <name type="scientific">Lentinula lateritia</name>
    <dbReference type="NCBI Taxonomy" id="40482"/>
    <lineage>
        <taxon>Eukaryota</taxon>
        <taxon>Fungi</taxon>
        <taxon>Dikarya</taxon>
        <taxon>Basidiomycota</taxon>
        <taxon>Agaricomycotina</taxon>
        <taxon>Agaricomycetes</taxon>
        <taxon>Agaricomycetidae</taxon>
        <taxon>Agaricales</taxon>
        <taxon>Marasmiineae</taxon>
        <taxon>Omphalotaceae</taxon>
        <taxon>Lentinula</taxon>
    </lineage>
</organism>
<dbReference type="InterPro" id="IPR013087">
    <property type="entry name" value="Znf_C2H2_type"/>
</dbReference>
<evidence type="ECO:0000256" key="1">
    <source>
        <dbReference type="ARBA" id="ARBA00022723"/>
    </source>
</evidence>
<feature type="region of interest" description="Disordered" evidence="5">
    <location>
        <begin position="1"/>
        <end position="48"/>
    </location>
</feature>
<evidence type="ECO:0000256" key="3">
    <source>
        <dbReference type="ARBA" id="ARBA00022833"/>
    </source>
</evidence>
<evidence type="ECO:0000256" key="2">
    <source>
        <dbReference type="ARBA" id="ARBA00022771"/>
    </source>
</evidence>
<evidence type="ECO:0000313" key="8">
    <source>
        <dbReference type="Proteomes" id="UP001150238"/>
    </source>
</evidence>
<dbReference type="Pfam" id="PF00096">
    <property type="entry name" value="zf-C2H2"/>
    <property type="match status" value="1"/>
</dbReference>
<sequence>MSPWRSRPSSPSSTYSSEKSPLWTMDGEFSPSSPVPVFARGPADTLDDNERWPVGRGRGRSLSSFAAYTTLRSRSPSVSSFASEGYLFDPDRGRGSSVVSDASKSSFEHINPRLLAPDIQSGTVYELPFSLNSQGSEGNEGRIRHTEVATKKTRMASEKRRKKGARFHCKVPGCHGSFTAKHNLINHMHSHDGVRNFQCTHCQRKFVTSAVLNRHIRVCCPRTSV</sequence>
<reference evidence="7" key="1">
    <citation type="submission" date="2022-08" db="EMBL/GenBank/DDBJ databases">
        <authorList>
            <consortium name="DOE Joint Genome Institute"/>
            <person name="Min B."/>
            <person name="Riley R."/>
            <person name="Sierra-Patev S."/>
            <person name="Naranjo-Ortiz M."/>
            <person name="Looney B."/>
            <person name="Konkel Z."/>
            <person name="Slot J.C."/>
            <person name="Sakamoto Y."/>
            <person name="Steenwyk J.L."/>
            <person name="Rokas A."/>
            <person name="Carro J."/>
            <person name="Camarero S."/>
            <person name="Ferreira P."/>
            <person name="Molpeceres G."/>
            <person name="Ruiz-Duenas F.J."/>
            <person name="Serrano A."/>
            <person name="Henrissat B."/>
            <person name="Drula E."/>
            <person name="Hughes K.W."/>
            <person name="Mata J.L."/>
            <person name="Ishikawa N.K."/>
            <person name="Vargas-Isla R."/>
            <person name="Ushijima S."/>
            <person name="Smith C.A."/>
            <person name="Ahrendt S."/>
            <person name="Andreopoulos W."/>
            <person name="He G."/>
            <person name="Labutti K."/>
            <person name="Lipzen A."/>
            <person name="Ng V."/>
            <person name="Sandor L."/>
            <person name="Barry K."/>
            <person name="Martinez A.T."/>
            <person name="Xiao Y."/>
            <person name="Gibbons J.G."/>
            <person name="Terashima K."/>
            <person name="Hibbett D.S."/>
            <person name="Grigoriev I.V."/>
        </authorList>
    </citation>
    <scope>NUCLEOTIDE SEQUENCE</scope>
    <source>
        <strain evidence="7">Sp2 HRB7682 ss15</strain>
    </source>
</reference>
<dbReference type="SMART" id="SM00355">
    <property type="entry name" value="ZnF_C2H2"/>
    <property type="match status" value="2"/>
</dbReference>
<evidence type="ECO:0000256" key="4">
    <source>
        <dbReference type="PROSITE-ProRule" id="PRU00042"/>
    </source>
</evidence>
<evidence type="ECO:0000313" key="7">
    <source>
        <dbReference type="EMBL" id="KAJ4468594.1"/>
    </source>
</evidence>
<dbReference type="EMBL" id="JANVFS010000037">
    <property type="protein sequence ID" value="KAJ4468594.1"/>
    <property type="molecule type" value="Genomic_DNA"/>
</dbReference>
<dbReference type="InterPro" id="IPR036236">
    <property type="entry name" value="Znf_C2H2_sf"/>
</dbReference>
<name>A0A9W8ZW41_9AGAR</name>
<protein>
    <recommendedName>
        <fullName evidence="6">C2H2-type domain-containing protein</fullName>
    </recommendedName>
</protein>
<dbReference type="Proteomes" id="UP001150238">
    <property type="component" value="Unassembled WGS sequence"/>
</dbReference>
<keyword evidence="3" id="KW-0862">Zinc</keyword>
<dbReference type="PROSITE" id="PS50157">
    <property type="entry name" value="ZINC_FINGER_C2H2_2"/>
    <property type="match status" value="2"/>
</dbReference>
<feature type="domain" description="C2H2-type" evidence="6">
    <location>
        <begin position="167"/>
        <end position="196"/>
    </location>
</feature>
<evidence type="ECO:0000259" key="6">
    <source>
        <dbReference type="PROSITE" id="PS50157"/>
    </source>
</evidence>
<feature type="domain" description="C2H2-type" evidence="6">
    <location>
        <begin position="197"/>
        <end position="218"/>
    </location>
</feature>